<dbReference type="InterPro" id="IPR012910">
    <property type="entry name" value="Plug_dom"/>
</dbReference>
<dbReference type="SUPFAM" id="SSF49464">
    <property type="entry name" value="Carboxypeptidase regulatory domain-like"/>
    <property type="match status" value="1"/>
</dbReference>
<protein>
    <submittedName>
        <fullName evidence="10">TonB-dependent receptor</fullName>
    </submittedName>
</protein>
<evidence type="ECO:0000256" key="1">
    <source>
        <dbReference type="ARBA" id="ARBA00004571"/>
    </source>
</evidence>
<dbReference type="InterPro" id="IPR036942">
    <property type="entry name" value="Beta-barrel_TonB_sf"/>
</dbReference>
<keyword evidence="8" id="KW-0732">Signal</keyword>
<accession>A0ABR9XEK2</accession>
<comment type="subcellular location">
    <subcellularLocation>
        <location evidence="1 7">Cell outer membrane</location>
        <topology evidence="1 7">Multi-pass membrane protein</topology>
    </subcellularLocation>
</comment>
<keyword evidence="3 7" id="KW-1134">Transmembrane beta strand</keyword>
<reference evidence="10 11" key="1">
    <citation type="submission" date="2020-10" db="EMBL/GenBank/DDBJ databases">
        <title>Mucilaginibacter mali sp. nov., isolated from rhizosphere soil of apple orchard.</title>
        <authorList>
            <person name="Lee J.-S."/>
            <person name="Kim H.S."/>
            <person name="Kim J.-S."/>
        </authorList>
    </citation>
    <scope>NUCLEOTIDE SEQUENCE [LARGE SCALE GENOMIC DNA]</scope>
    <source>
        <strain evidence="10 11">KCTC 23157</strain>
    </source>
</reference>
<keyword evidence="4 7" id="KW-0812">Transmembrane</keyword>
<evidence type="ECO:0000259" key="9">
    <source>
        <dbReference type="Pfam" id="PF07715"/>
    </source>
</evidence>
<evidence type="ECO:0000256" key="6">
    <source>
        <dbReference type="ARBA" id="ARBA00023237"/>
    </source>
</evidence>
<dbReference type="InterPro" id="IPR039426">
    <property type="entry name" value="TonB-dep_rcpt-like"/>
</dbReference>
<dbReference type="NCBIfam" id="TIGR04057">
    <property type="entry name" value="SusC_RagA_signa"/>
    <property type="match status" value="1"/>
</dbReference>
<organism evidence="10 11">
    <name type="scientific">Mucilaginibacter boryungensis</name>
    <dbReference type="NCBI Taxonomy" id="768480"/>
    <lineage>
        <taxon>Bacteria</taxon>
        <taxon>Pseudomonadati</taxon>
        <taxon>Bacteroidota</taxon>
        <taxon>Sphingobacteriia</taxon>
        <taxon>Sphingobacteriales</taxon>
        <taxon>Sphingobacteriaceae</taxon>
        <taxon>Mucilaginibacter</taxon>
    </lineage>
</organism>
<dbReference type="SUPFAM" id="SSF56935">
    <property type="entry name" value="Porins"/>
    <property type="match status" value="1"/>
</dbReference>
<dbReference type="InterPro" id="IPR023997">
    <property type="entry name" value="TonB-dep_OMP_SusC/RagA_CS"/>
</dbReference>
<dbReference type="Gene3D" id="2.170.130.10">
    <property type="entry name" value="TonB-dependent receptor, plug domain"/>
    <property type="match status" value="1"/>
</dbReference>
<dbReference type="Gene3D" id="2.60.40.1120">
    <property type="entry name" value="Carboxypeptidase-like, regulatory domain"/>
    <property type="match status" value="1"/>
</dbReference>
<dbReference type="InterPro" id="IPR023996">
    <property type="entry name" value="TonB-dep_OMP_SusC/RagA"/>
</dbReference>
<keyword evidence="5 7" id="KW-0472">Membrane</keyword>
<comment type="caution">
    <text evidence="10">The sequence shown here is derived from an EMBL/GenBank/DDBJ whole genome shotgun (WGS) entry which is preliminary data.</text>
</comment>
<feature type="domain" description="TonB-dependent receptor plug" evidence="9">
    <location>
        <begin position="114"/>
        <end position="229"/>
    </location>
</feature>
<comment type="similarity">
    <text evidence="7">Belongs to the TonB-dependent receptor family.</text>
</comment>
<dbReference type="InterPro" id="IPR037066">
    <property type="entry name" value="Plug_dom_sf"/>
</dbReference>
<feature type="chain" id="PRO_5046384126" evidence="8">
    <location>
        <begin position="20"/>
        <end position="1059"/>
    </location>
</feature>
<dbReference type="Gene3D" id="2.40.170.20">
    <property type="entry name" value="TonB-dependent receptor, beta-barrel domain"/>
    <property type="match status" value="1"/>
</dbReference>
<evidence type="ECO:0000256" key="5">
    <source>
        <dbReference type="ARBA" id="ARBA00023136"/>
    </source>
</evidence>
<dbReference type="NCBIfam" id="TIGR04056">
    <property type="entry name" value="OMP_RagA_SusC"/>
    <property type="match status" value="1"/>
</dbReference>
<proteinExistence type="inferred from homology"/>
<dbReference type="PROSITE" id="PS52016">
    <property type="entry name" value="TONB_DEPENDENT_REC_3"/>
    <property type="match status" value="1"/>
</dbReference>
<evidence type="ECO:0000256" key="8">
    <source>
        <dbReference type="SAM" id="SignalP"/>
    </source>
</evidence>
<evidence type="ECO:0000313" key="11">
    <source>
        <dbReference type="Proteomes" id="UP000632774"/>
    </source>
</evidence>
<dbReference type="RefSeq" id="WP_194104893.1">
    <property type="nucleotide sequence ID" value="NZ_JADFFM010000001.1"/>
</dbReference>
<keyword evidence="6 7" id="KW-0998">Cell outer membrane</keyword>
<evidence type="ECO:0000256" key="7">
    <source>
        <dbReference type="PROSITE-ProRule" id="PRU01360"/>
    </source>
</evidence>
<feature type="signal peptide" evidence="8">
    <location>
        <begin position="1"/>
        <end position="19"/>
    </location>
</feature>
<evidence type="ECO:0000256" key="2">
    <source>
        <dbReference type="ARBA" id="ARBA00022448"/>
    </source>
</evidence>
<dbReference type="Proteomes" id="UP000632774">
    <property type="component" value="Unassembled WGS sequence"/>
</dbReference>
<keyword evidence="11" id="KW-1185">Reference proteome</keyword>
<keyword evidence="2 7" id="KW-0813">Transport</keyword>
<evidence type="ECO:0000313" key="10">
    <source>
        <dbReference type="EMBL" id="MBE9665488.1"/>
    </source>
</evidence>
<keyword evidence="10" id="KW-0675">Receptor</keyword>
<evidence type="ECO:0000256" key="3">
    <source>
        <dbReference type="ARBA" id="ARBA00022452"/>
    </source>
</evidence>
<dbReference type="Pfam" id="PF13715">
    <property type="entry name" value="CarbopepD_reg_2"/>
    <property type="match status" value="1"/>
</dbReference>
<dbReference type="EMBL" id="JADFFM010000001">
    <property type="protein sequence ID" value="MBE9665488.1"/>
    <property type="molecule type" value="Genomic_DNA"/>
</dbReference>
<dbReference type="InterPro" id="IPR008969">
    <property type="entry name" value="CarboxyPept-like_regulatory"/>
</dbReference>
<evidence type="ECO:0000256" key="4">
    <source>
        <dbReference type="ARBA" id="ARBA00022692"/>
    </source>
</evidence>
<gene>
    <name evidence="10" type="ORF">IRJ18_03885</name>
</gene>
<dbReference type="Pfam" id="PF07715">
    <property type="entry name" value="Plug"/>
    <property type="match status" value="1"/>
</dbReference>
<sequence length="1059" mass="114802">MKILYILLIFSLVTTGAFAQAIQVKGTVSDSKGASIPGVSIMVEGTKIGTVSSVNGQYVINVPNGNATLVFTSLGYVTNKVQVNGRRDINVTLSDDEATSLTEVQVVGYGTQKKISVTAAISNIEMKDLRRAAPSNLSNSLGGRVPGLIARMGDGAVGGIQNRYQSGTIDDAQIFIRGKGTLNNSAALVLIDGVEGSLSRLNPEDIDQISVLKDASATAVYGVRGANGVIIVTTRKGVAGKPRVSVTTQLRMMKPLDFPKFVGSYDYATLYDEAQKNLYSAQITQGVIPSTTVFTPLYSAADIEHYRIGDDPYGHPDVNWAKAINKDHYFEKQGIGNISGGTDKVTYYLSGEYDQSGGLAIGNSANGTDYNAKRYNLRSNLDFNITKTTQLAVKLNGLLNDLTAQSTGESSGQRVNGVGYYYIVVRAPNEGQPYNPNGSYNWGKGLGWNGVADLLSANVYKRVSNNLSSNFVLNQDLKFITPGLSAKVLYGLTYGAGSTKTLVQGPSFYSYDVNTGIYTLQRPTIVPSYTAVGDGFQPFTRNQELNASLNYAKTIAKDHNITALAVATQSTSESQLVLPRYFQGVSGRVTYDYKHKYLVEGNVGYNGSDAFNKDHRYALFPAAGLGWVISEEKFVKDNIKALDFLKIRADYGEVGNDKLNNGFAYFYQYNFAVPGAGGTSDASNGNYSLGLNGVNQAGYREGTLGNDQVTWEVARKADLGLEMKFFNSRLSFTGDVFYARTNNILQVRADAPIYSGLSSRLPALNIGQVTNKGLELTLGYADNAGDWNYSIEANYTYVHNNIDYRGEAIKAYPWLYSTGHPIGTEALYTWTGKFYSAEDIANPKVAKPAGQIIPGDLMFADLNGDGVIDPNDQAYQGYNETPEIMYGLNLNVGYKGFYLSTNWYGAAHVAYRPSGALLNEFAFQVQPYQRDGRWVYDPSRGLDTRATATYPALVVGGSTTQKLGGGASTFNKLDASYVRLRAAEFGYDFPKSIAKKLRLSNLRVFVSGSNLLTFTPLKKYHIDPEYIGASNADGSSNGANTGVYSPQNKFFAAGLNVTF</sequence>
<name>A0ABR9XEK2_9SPHI</name>